<dbReference type="FunFam" id="3.40.50.12780:FF:000003">
    <property type="entry name" value="Long-chain-fatty-acid--CoA ligase FadD"/>
    <property type="match status" value="1"/>
</dbReference>
<evidence type="ECO:0000256" key="2">
    <source>
        <dbReference type="ARBA" id="ARBA00022598"/>
    </source>
</evidence>
<gene>
    <name evidence="6" type="ORF">CLV93_102489</name>
    <name evidence="5" type="ORF">JCM18694_11100</name>
</gene>
<dbReference type="EMBL" id="PYGC01000002">
    <property type="protein sequence ID" value="PSK84698.1"/>
    <property type="molecule type" value="Genomic_DNA"/>
</dbReference>
<evidence type="ECO:0000256" key="1">
    <source>
        <dbReference type="ARBA" id="ARBA00006432"/>
    </source>
</evidence>
<reference evidence="6 7" key="1">
    <citation type="submission" date="2018-03" db="EMBL/GenBank/DDBJ databases">
        <title>Genomic Encyclopedia of Archaeal and Bacterial Type Strains, Phase II (KMG-II): from individual species to whole genera.</title>
        <authorList>
            <person name="Goeker M."/>
        </authorList>
    </citation>
    <scope>NUCLEOTIDE SEQUENCE [LARGE SCALE GENOMIC DNA]</scope>
    <source>
        <strain evidence="6 7">DSM 27267</strain>
    </source>
</reference>
<dbReference type="Gene3D" id="3.30.300.30">
    <property type="match status" value="1"/>
</dbReference>
<dbReference type="Pfam" id="PF13193">
    <property type="entry name" value="AMP-binding_C"/>
    <property type="match status" value="1"/>
</dbReference>
<dbReference type="InterPro" id="IPR025110">
    <property type="entry name" value="AMP-bd_C"/>
</dbReference>
<dbReference type="Pfam" id="PF00501">
    <property type="entry name" value="AMP-binding"/>
    <property type="match status" value="1"/>
</dbReference>
<comment type="similarity">
    <text evidence="1">Belongs to the ATP-dependent AMP-binding enzyme family.</text>
</comment>
<dbReference type="RefSeq" id="WP_106541275.1">
    <property type="nucleotide sequence ID" value="NZ_BLAU01000001.1"/>
</dbReference>
<dbReference type="AlphaFoldDB" id="A0A2P8CI97"/>
<dbReference type="Proteomes" id="UP000396862">
    <property type="component" value="Unassembled WGS sequence"/>
</dbReference>
<protein>
    <submittedName>
        <fullName evidence="5">AMP-binding protein</fullName>
    </submittedName>
    <submittedName>
        <fullName evidence="6">Fatty-acyl-CoA synthase</fullName>
    </submittedName>
</protein>
<dbReference type="OrthoDB" id="9778383at2"/>
<dbReference type="InterPro" id="IPR020845">
    <property type="entry name" value="AMP-binding_CS"/>
</dbReference>
<evidence type="ECO:0000259" key="3">
    <source>
        <dbReference type="Pfam" id="PF00501"/>
    </source>
</evidence>
<dbReference type="FunFam" id="3.30.300.30:FF:000008">
    <property type="entry name" value="2,3-dihydroxybenzoate-AMP ligase"/>
    <property type="match status" value="1"/>
</dbReference>
<dbReference type="Gene3D" id="2.30.38.10">
    <property type="entry name" value="Luciferase, Domain 3"/>
    <property type="match status" value="1"/>
</dbReference>
<name>A0A2P8CI97_9BACT</name>
<dbReference type="PROSITE" id="PS00455">
    <property type="entry name" value="AMP_BINDING"/>
    <property type="match status" value="1"/>
</dbReference>
<dbReference type="CDD" id="cd05917">
    <property type="entry name" value="FACL_like_2"/>
    <property type="match status" value="1"/>
</dbReference>
<accession>A0A2P8CI97</accession>
<proteinExistence type="inferred from homology"/>
<reference evidence="5 8" key="2">
    <citation type="submission" date="2019-10" db="EMBL/GenBank/DDBJ databases">
        <title>Prolixibacter strains distinguished by the presence of nitrate reductase genes were adept at nitrate-dependent anaerobic corrosion of metallic iron and carbon steel.</title>
        <authorList>
            <person name="Iino T."/>
            <person name="Shono N."/>
            <person name="Ito K."/>
            <person name="Nakamura R."/>
            <person name="Sueoka K."/>
            <person name="Harayama S."/>
            <person name="Ohkuma M."/>
        </authorList>
    </citation>
    <scope>NUCLEOTIDE SEQUENCE [LARGE SCALE GENOMIC DNA]</scope>
    <source>
        <strain evidence="5 8">MIC1-1</strain>
    </source>
</reference>
<dbReference type="GO" id="GO:0031956">
    <property type="term" value="F:medium-chain fatty acid-CoA ligase activity"/>
    <property type="evidence" value="ECO:0007669"/>
    <property type="project" value="TreeGrafter"/>
</dbReference>
<dbReference type="InterPro" id="IPR045851">
    <property type="entry name" value="AMP-bd_C_sf"/>
</dbReference>
<sequence length="550" mass="62204">MELLDITLGEQLEYWAKKTPDQEFMVYPDRNLRFTYREFDERVNNLAKGLQYIGMGPGDKLGIWANNVPDWMTFMFATAKIGVVLVTINTNYKLHELEYLIKNSDLQTLCIINGFRDSDYVKMVYELVPELKESQRGYLESEKFPFLKNIVFIGPEKHRGMYNTAELILLGSQLDDDLLNSTKKMVSPHDVVNMQYTSGTTGFPKGVMLSHHNILNNGYSTGECMNYTQNDRLCVCVPLFHCFGCVLAVCAIISHGATMVMVENFDPLMVLASVHKERCTALYGVPTMFIAELNHPMFDMFDLSSLRTGIMAGAPCPIDTMNQVMEKMYMKEIIIVYGLTESSPGMTATRTTDPPEIRSTTVGKEFPFVDVKVVDPETGEELKPGEQGELCCKGYNVMKGYYKNPEATAKAIDKDGWLHSGDLGVKDEEGYFRVTGRIKDMIIRGGENIYPREIENFLYEMPGIQSVEIAGVPSPKYGEQIGAFIKLKESATLTAEDVQDYCRGQIARYKIPKYIFFVDEYPMTASGKIQKYKLSELSIELLKEQGIEPV</sequence>
<dbReference type="PANTHER" id="PTHR43201">
    <property type="entry name" value="ACYL-COA SYNTHETASE"/>
    <property type="match status" value="1"/>
</dbReference>
<dbReference type="PANTHER" id="PTHR43201:SF5">
    <property type="entry name" value="MEDIUM-CHAIN ACYL-COA LIGASE ACSF2, MITOCHONDRIAL"/>
    <property type="match status" value="1"/>
</dbReference>
<evidence type="ECO:0000313" key="6">
    <source>
        <dbReference type="EMBL" id="PSK84698.1"/>
    </source>
</evidence>
<keyword evidence="8" id="KW-1185">Reference proteome</keyword>
<keyword evidence="2" id="KW-0436">Ligase</keyword>
<evidence type="ECO:0000313" key="8">
    <source>
        <dbReference type="Proteomes" id="UP000396862"/>
    </source>
</evidence>
<feature type="domain" description="AMP-dependent synthetase/ligase" evidence="3">
    <location>
        <begin position="13"/>
        <end position="402"/>
    </location>
</feature>
<dbReference type="InterPro" id="IPR000873">
    <property type="entry name" value="AMP-dep_synth/lig_dom"/>
</dbReference>
<evidence type="ECO:0000313" key="5">
    <source>
        <dbReference type="EMBL" id="GET20864.1"/>
    </source>
</evidence>
<dbReference type="GO" id="GO:0006631">
    <property type="term" value="P:fatty acid metabolic process"/>
    <property type="evidence" value="ECO:0007669"/>
    <property type="project" value="TreeGrafter"/>
</dbReference>
<evidence type="ECO:0000313" key="7">
    <source>
        <dbReference type="Proteomes" id="UP000240621"/>
    </source>
</evidence>
<dbReference type="Proteomes" id="UP000240621">
    <property type="component" value="Unassembled WGS sequence"/>
</dbReference>
<comment type="caution">
    <text evidence="6">The sequence shown here is derived from an EMBL/GenBank/DDBJ whole genome shotgun (WGS) entry which is preliminary data.</text>
</comment>
<feature type="domain" description="AMP-binding enzyme C-terminal" evidence="4">
    <location>
        <begin position="453"/>
        <end position="528"/>
    </location>
</feature>
<dbReference type="EMBL" id="BLAU01000001">
    <property type="protein sequence ID" value="GET20864.1"/>
    <property type="molecule type" value="Genomic_DNA"/>
</dbReference>
<dbReference type="SUPFAM" id="SSF56801">
    <property type="entry name" value="Acetyl-CoA synthetase-like"/>
    <property type="match status" value="1"/>
</dbReference>
<evidence type="ECO:0000259" key="4">
    <source>
        <dbReference type="Pfam" id="PF13193"/>
    </source>
</evidence>
<organism evidence="6 7">
    <name type="scientific">Prolixibacter denitrificans</name>
    <dbReference type="NCBI Taxonomy" id="1541063"/>
    <lineage>
        <taxon>Bacteria</taxon>
        <taxon>Pseudomonadati</taxon>
        <taxon>Bacteroidota</taxon>
        <taxon>Bacteroidia</taxon>
        <taxon>Marinilabiliales</taxon>
        <taxon>Prolixibacteraceae</taxon>
        <taxon>Prolixibacter</taxon>
    </lineage>
</organism>
<dbReference type="Gene3D" id="3.40.50.980">
    <property type="match status" value="2"/>
</dbReference>